<accession>A0A6J6HM40</accession>
<organism evidence="1">
    <name type="scientific">freshwater metagenome</name>
    <dbReference type="NCBI Taxonomy" id="449393"/>
    <lineage>
        <taxon>unclassified sequences</taxon>
        <taxon>metagenomes</taxon>
        <taxon>ecological metagenomes</taxon>
    </lineage>
</organism>
<gene>
    <name evidence="1" type="ORF">UFOPK1939_00063</name>
</gene>
<evidence type="ECO:0000313" key="1">
    <source>
        <dbReference type="EMBL" id="CAB4614096.1"/>
    </source>
</evidence>
<proteinExistence type="predicted"/>
<name>A0A6J6HM40_9ZZZZ</name>
<reference evidence="1" key="1">
    <citation type="submission" date="2020-05" db="EMBL/GenBank/DDBJ databases">
        <authorList>
            <person name="Chiriac C."/>
            <person name="Salcher M."/>
            <person name="Ghai R."/>
            <person name="Kavagutti S V."/>
        </authorList>
    </citation>
    <scope>NUCLEOTIDE SEQUENCE</scope>
</reference>
<dbReference type="AlphaFoldDB" id="A0A6J6HM40"/>
<dbReference type="EMBL" id="CAEZVF010000005">
    <property type="protein sequence ID" value="CAB4614096.1"/>
    <property type="molecule type" value="Genomic_DNA"/>
</dbReference>
<protein>
    <submittedName>
        <fullName evidence="1">Unannotated protein</fullName>
    </submittedName>
</protein>
<sequence length="280" mass="31600">MFAIDPQDSLALNDAQLDIIQRAIALEPMPVDERIADRTYEATATNEAGRVRLRNFTDPKISRLTAYRFHRENMLNEHLFHIWPAEGFDFPALTTVIFEMPQVLILGADLLPIADVVFDRTYYGRWMLGYAEVLKKHWPALVEHRAGPEPAPDPYFTNQIGSTMSVLMYLKHTGLEPAKAFLLELTEHWTTLHAQAQPRTDADAAAVEARRVQLMTKAYKALDYHSPASDGLASVLGWTGANLMFDHVFGPDLEDQGLDHKRTYLEVEVSPGTFSAPRSH</sequence>
<dbReference type="Gene3D" id="3.40.1500.20">
    <property type="match status" value="1"/>
</dbReference>